<feature type="domain" description="C2H2-type" evidence="16">
    <location>
        <begin position="441"/>
        <end position="468"/>
    </location>
</feature>
<dbReference type="AlphaFoldDB" id="A0A6P6C4T5"/>
<evidence type="ECO:0000259" key="17">
    <source>
        <dbReference type="PROSITE" id="PS50804"/>
    </source>
</evidence>
<evidence type="ECO:0000256" key="10">
    <source>
        <dbReference type="ARBA" id="ARBA00023125"/>
    </source>
</evidence>
<dbReference type="InterPro" id="IPR013087">
    <property type="entry name" value="Znf_C2H2_type"/>
</dbReference>
<dbReference type="RefSeq" id="XP_023382340.1">
    <property type="nucleotide sequence ID" value="XM_023526572.1"/>
</dbReference>
<dbReference type="GO" id="GO:0008270">
    <property type="term" value="F:zinc ion binding"/>
    <property type="evidence" value="ECO:0007669"/>
    <property type="project" value="UniProtKB-KW"/>
</dbReference>
<evidence type="ECO:0000313" key="22">
    <source>
        <dbReference type="RefSeq" id="XP_023382341.1"/>
    </source>
</evidence>
<dbReference type="GeneTree" id="ENSGT00940000161607"/>
<comment type="similarity">
    <text evidence="2">Belongs to the krueppel C2H2-type zinc-finger protein family.</text>
</comment>
<dbReference type="Gene3D" id="3.30.160.60">
    <property type="entry name" value="Classic Zinc Finger"/>
    <property type="match status" value="7"/>
</dbReference>
<dbReference type="InterPro" id="IPR003309">
    <property type="entry name" value="SCAN_dom"/>
</dbReference>
<evidence type="ECO:0000256" key="11">
    <source>
        <dbReference type="ARBA" id="ARBA00023163"/>
    </source>
</evidence>
<dbReference type="PROSITE" id="PS50157">
    <property type="entry name" value="ZINC_FINGER_C2H2_2"/>
    <property type="match status" value="7"/>
</dbReference>
<evidence type="ECO:0000256" key="3">
    <source>
        <dbReference type="ARBA" id="ARBA00022499"/>
    </source>
</evidence>
<dbReference type="RefSeq" id="XP_039700108.1">
    <property type="nucleotide sequence ID" value="XM_039844174.1"/>
</dbReference>
<dbReference type="RefSeq" id="XP_023382345.1">
    <property type="nucleotide sequence ID" value="XM_023526577.1"/>
</dbReference>
<dbReference type="GO" id="GO:0001228">
    <property type="term" value="F:DNA-binding transcription activator activity, RNA polymerase II-specific"/>
    <property type="evidence" value="ECO:0007669"/>
    <property type="project" value="Ensembl"/>
</dbReference>
<keyword evidence="12 14" id="KW-0539">Nucleus</keyword>
<dbReference type="RefSeq" id="XP_039700105.1">
    <property type="nucleotide sequence ID" value="XM_039844171.1"/>
</dbReference>
<evidence type="ECO:0000313" key="24">
    <source>
        <dbReference type="RefSeq" id="XP_023382343.1"/>
    </source>
</evidence>
<dbReference type="CTD" id="7589"/>
<sequence>MMTKVLGMATGLGPRPPQEQVGLKIGEEKEKCFPSLEMFRQRFRQFGYHDTPGPREALSQLRVLCCEWLRPEIHTKEQILELLVLEQFLTILPRELQAWVQEHCPESAEEAVTLLEDLEQELDEPGQQVSPPPNKHKQVWAMSSSGTAKESLSSTQPQSVETSPKYESWGPLYIQETGEEQDFTPELRQIQDCKSNTQNEESTDMQKSSEESHAEEFKKDIIPMIITNKCEARLEKQWENLEEERGIKTPVVDKGSKKGRELMPIKPAPGERRYICAECGKAFSNSSNLTKHRRTHTGEKPYVCTKCGKAFSHSSNLTLHYRTHLVDRPYDCKCGKAFGQSSDLLKHQRMHTEEAPYQCKDCGKAFSGKGSLIRHYRIHTGEKPYQCNECGKSFSQHAGLSSHQRLHTGEKPYKCKECGKAFNHSSNFNKHHRIHTGEKPYWCNNCGKTFCSKSNLSKHQRVHTGEGEVL</sequence>
<dbReference type="RefSeq" id="XP_039700111.1">
    <property type="nucleotide sequence ID" value="XM_039844177.1"/>
</dbReference>
<evidence type="ECO:0000313" key="20">
    <source>
        <dbReference type="RefSeq" id="XP_023382339.1"/>
    </source>
</evidence>
<dbReference type="Gene3D" id="1.10.4020.10">
    <property type="entry name" value="DNA breaking-rejoining enzymes"/>
    <property type="match status" value="1"/>
</dbReference>
<dbReference type="KEGG" id="pvp:105310106"/>
<dbReference type="SMART" id="SM00355">
    <property type="entry name" value="ZnF_C2H2"/>
    <property type="match status" value="7"/>
</dbReference>
<dbReference type="FunFam" id="3.30.160.60:FF:002090">
    <property type="entry name" value="Zinc finger protein 473"/>
    <property type="match status" value="1"/>
</dbReference>
<dbReference type="FunFam" id="3.30.160.60:FF:000955">
    <property type="entry name" value="Zinc finger and SCAN domain-containing protein 21"/>
    <property type="match status" value="1"/>
</dbReference>
<feature type="compositionally biased region" description="Basic and acidic residues" evidence="15">
    <location>
        <begin position="207"/>
        <end position="216"/>
    </location>
</feature>
<dbReference type="RefSeq" id="XP_023382342.1">
    <property type="nucleotide sequence ID" value="XM_023526574.1"/>
</dbReference>
<keyword evidence="11" id="KW-0804">Transcription</keyword>
<dbReference type="RefSeq" id="XP_023382344.1">
    <property type="nucleotide sequence ID" value="XM_023526576.1"/>
</dbReference>
<dbReference type="RefSeq" id="XP_039700109.1">
    <property type="nucleotide sequence ID" value="XM_039844175.1"/>
</dbReference>
<evidence type="ECO:0000313" key="23">
    <source>
        <dbReference type="RefSeq" id="XP_023382342.1"/>
    </source>
</evidence>
<feature type="region of interest" description="Disordered" evidence="15">
    <location>
        <begin position="1"/>
        <end position="20"/>
    </location>
</feature>
<evidence type="ECO:0000313" key="21">
    <source>
        <dbReference type="RefSeq" id="XP_023382340.1"/>
    </source>
</evidence>
<keyword evidence="5" id="KW-0677">Repeat</keyword>
<accession>A0A6P6C4T5</accession>
<dbReference type="InterPro" id="IPR038269">
    <property type="entry name" value="SCAN_sf"/>
</dbReference>
<dbReference type="FunFam" id="3.30.160.60:FF:000467">
    <property type="entry name" value="Zinc finger and SCAN domain-containing 21"/>
    <property type="match status" value="1"/>
</dbReference>
<dbReference type="RefSeq" id="XP_039700104.1">
    <property type="nucleotide sequence ID" value="XM_039844170.1"/>
</dbReference>
<dbReference type="SUPFAM" id="SSF57667">
    <property type="entry name" value="beta-beta-alpha zinc fingers"/>
    <property type="match status" value="4"/>
</dbReference>
<dbReference type="FunFam" id="3.30.160.60:FF:001047">
    <property type="entry name" value="Zinc finger and SCAN domain-containing protein 21"/>
    <property type="match status" value="1"/>
</dbReference>
<dbReference type="InterPro" id="IPR036236">
    <property type="entry name" value="Znf_C2H2_sf"/>
</dbReference>
<evidence type="ECO:0000256" key="15">
    <source>
        <dbReference type="SAM" id="MobiDB-lite"/>
    </source>
</evidence>
<evidence type="ECO:0000256" key="6">
    <source>
        <dbReference type="ARBA" id="ARBA00022771"/>
    </source>
</evidence>
<dbReference type="SMART" id="SM00431">
    <property type="entry name" value="SCAN"/>
    <property type="match status" value="1"/>
</dbReference>
<organism evidence="18 25">
    <name type="scientific">Pteropus vampyrus</name>
    <name type="common">Large flying fox</name>
    <dbReference type="NCBI Taxonomy" id="132908"/>
    <lineage>
        <taxon>Eukaryota</taxon>
        <taxon>Metazoa</taxon>
        <taxon>Chordata</taxon>
        <taxon>Craniata</taxon>
        <taxon>Vertebrata</taxon>
        <taxon>Euteleostomi</taxon>
        <taxon>Mammalia</taxon>
        <taxon>Eutheria</taxon>
        <taxon>Laurasiatheria</taxon>
        <taxon>Chiroptera</taxon>
        <taxon>Yinpterochiroptera</taxon>
        <taxon>Pteropodoidea</taxon>
        <taxon>Pteropodidae</taxon>
        <taxon>Pteropodinae</taxon>
        <taxon>Pteropus</taxon>
    </lineage>
</organism>
<evidence type="ECO:0000313" key="18">
    <source>
        <dbReference type="Proteomes" id="UP000515202"/>
    </source>
</evidence>
<feature type="domain" description="C2H2-type" evidence="16">
    <location>
        <begin position="357"/>
        <end position="384"/>
    </location>
</feature>
<keyword evidence="4" id="KW-0479">Metal-binding</keyword>
<evidence type="ECO:0000259" key="16">
    <source>
        <dbReference type="PROSITE" id="PS50157"/>
    </source>
</evidence>
<dbReference type="RefSeq" id="XP_023382343.1">
    <property type="nucleotide sequence ID" value="XM_023526575.1"/>
</dbReference>
<feature type="region of interest" description="Disordered" evidence="15">
    <location>
        <begin position="121"/>
        <end position="167"/>
    </location>
</feature>
<dbReference type="PROSITE" id="PS00028">
    <property type="entry name" value="ZINC_FINGER_C2H2_1"/>
    <property type="match status" value="6"/>
</dbReference>
<dbReference type="PANTHER" id="PTHR23226:SF366">
    <property type="entry name" value="ZINC FINGER PROTEIN ZFP2"/>
    <property type="match status" value="1"/>
</dbReference>
<dbReference type="RefSeq" id="XP_039700110.1">
    <property type="nucleotide sequence ID" value="XM_039844176.1"/>
</dbReference>
<keyword evidence="18" id="KW-1185">Reference proteome</keyword>
<dbReference type="Pfam" id="PF00096">
    <property type="entry name" value="zf-C2H2"/>
    <property type="match status" value="5"/>
</dbReference>
<evidence type="ECO:0000256" key="14">
    <source>
        <dbReference type="PROSITE-ProRule" id="PRU00187"/>
    </source>
</evidence>
<dbReference type="OrthoDB" id="6354171at2759"/>
<dbReference type="PROSITE" id="PS50804">
    <property type="entry name" value="SCAN_BOX"/>
    <property type="match status" value="1"/>
</dbReference>
<feature type="domain" description="C2H2-type" evidence="16">
    <location>
        <begin position="413"/>
        <end position="440"/>
    </location>
</feature>
<keyword evidence="7" id="KW-0862">Zinc</keyword>
<feature type="domain" description="SCAN box" evidence="17">
    <location>
        <begin position="40"/>
        <end position="122"/>
    </location>
</feature>
<dbReference type="GO" id="GO:0000978">
    <property type="term" value="F:RNA polymerase II cis-regulatory region sequence-specific DNA binding"/>
    <property type="evidence" value="ECO:0007669"/>
    <property type="project" value="Ensembl"/>
</dbReference>
<dbReference type="CDD" id="cd07936">
    <property type="entry name" value="SCAN"/>
    <property type="match status" value="1"/>
</dbReference>
<feature type="compositionally biased region" description="Polar residues" evidence="15">
    <location>
        <begin position="141"/>
        <end position="162"/>
    </location>
</feature>
<reference evidence="19 20" key="1">
    <citation type="submission" date="2025-04" db="UniProtKB">
        <authorList>
            <consortium name="RefSeq"/>
        </authorList>
    </citation>
    <scope>IDENTIFICATION</scope>
    <source>
        <tissue evidence="19 20">Kidney</tissue>
    </source>
</reference>
<dbReference type="Pfam" id="PF02023">
    <property type="entry name" value="SCAN"/>
    <property type="match status" value="1"/>
</dbReference>
<evidence type="ECO:0000256" key="2">
    <source>
        <dbReference type="ARBA" id="ARBA00006991"/>
    </source>
</evidence>
<dbReference type="GO" id="GO:0007283">
    <property type="term" value="P:spermatogenesis"/>
    <property type="evidence" value="ECO:0007669"/>
    <property type="project" value="Ensembl"/>
</dbReference>
<evidence type="ECO:0000256" key="13">
    <source>
        <dbReference type="PROSITE-ProRule" id="PRU00042"/>
    </source>
</evidence>
<evidence type="ECO:0000256" key="9">
    <source>
        <dbReference type="ARBA" id="ARBA00023015"/>
    </source>
</evidence>
<feature type="domain" description="C2H2-type" evidence="16">
    <location>
        <begin position="274"/>
        <end position="301"/>
    </location>
</feature>
<evidence type="ECO:0000313" key="26">
    <source>
        <dbReference type="RefSeq" id="XP_023382345.1"/>
    </source>
</evidence>
<keyword evidence="6 13" id="KW-0863">Zinc-finger</keyword>
<dbReference type="GO" id="GO:0005634">
    <property type="term" value="C:nucleus"/>
    <property type="evidence" value="ECO:0007669"/>
    <property type="project" value="UniProtKB-SubCell"/>
</dbReference>
<dbReference type="GeneID" id="120587438"/>
<dbReference type="FunFam" id="1.10.4020.10:FF:000001">
    <property type="entry name" value="zinc finger protein 263 isoform X1"/>
    <property type="match status" value="1"/>
</dbReference>
<evidence type="ECO:0000256" key="7">
    <source>
        <dbReference type="ARBA" id="ARBA00022833"/>
    </source>
</evidence>
<dbReference type="RefSeq" id="XP_023382341.1">
    <property type="nucleotide sequence ID" value="XM_023526573.1"/>
</dbReference>
<evidence type="ECO:0000256" key="8">
    <source>
        <dbReference type="ARBA" id="ARBA00022843"/>
    </source>
</evidence>
<evidence type="ECO:0000256" key="5">
    <source>
        <dbReference type="ARBA" id="ARBA00022737"/>
    </source>
</evidence>
<keyword evidence="8" id="KW-0832">Ubl conjugation</keyword>
<evidence type="ECO:0000313" key="27">
    <source>
        <dbReference type="RefSeq" id="XP_023382346.1"/>
    </source>
</evidence>
<comment type="subcellular location">
    <subcellularLocation>
        <location evidence="1 14">Nucleus</location>
    </subcellularLocation>
</comment>
<dbReference type="RefSeq" id="XP_011384619.1">
    <property type="nucleotide sequence ID" value="XM_011386317.2"/>
</dbReference>
<feature type="domain" description="C2H2-type" evidence="16">
    <location>
        <begin position="385"/>
        <end position="412"/>
    </location>
</feature>
<keyword evidence="3" id="KW-1017">Isopeptide bond</keyword>
<dbReference type="GO" id="GO:0007141">
    <property type="term" value="P:male meiosis I"/>
    <property type="evidence" value="ECO:0007669"/>
    <property type="project" value="Ensembl"/>
</dbReference>
<dbReference type="FunFam" id="3.30.160.60:FF:002343">
    <property type="entry name" value="Zinc finger protein 33A"/>
    <property type="match status" value="1"/>
</dbReference>
<dbReference type="PANTHER" id="PTHR23226">
    <property type="entry name" value="ZINC FINGER AND SCAN DOMAIN-CONTAINING"/>
    <property type="match status" value="1"/>
</dbReference>
<dbReference type="KEGG" id="pgig:120587438"/>
<evidence type="ECO:0000313" key="25">
    <source>
        <dbReference type="RefSeq" id="XP_023382344.1"/>
    </source>
</evidence>
<dbReference type="RefSeq" id="XP_023382346.1">
    <property type="nucleotide sequence ID" value="XM_023526578.1"/>
</dbReference>
<gene>
    <name evidence="19 20 21 22 23 24 25 26 27" type="primary">ZSCAN21</name>
</gene>
<feature type="domain" description="C2H2-type" evidence="16">
    <location>
        <begin position="302"/>
        <end position="329"/>
    </location>
</feature>
<dbReference type="SUPFAM" id="SSF47353">
    <property type="entry name" value="Retrovirus capsid dimerization domain-like"/>
    <property type="match status" value="1"/>
</dbReference>
<dbReference type="Proteomes" id="UP000515202">
    <property type="component" value="Unplaced"/>
</dbReference>
<evidence type="ECO:0000313" key="19">
    <source>
        <dbReference type="RefSeq" id="XP_011384619.1"/>
    </source>
</evidence>
<feature type="domain" description="C2H2-type" evidence="16">
    <location>
        <begin position="330"/>
        <end position="356"/>
    </location>
</feature>
<dbReference type="FunFam" id="3.30.160.60:FF:000172">
    <property type="entry name" value="Zinc finger and SCAN domain containing 21"/>
    <property type="match status" value="2"/>
</dbReference>
<evidence type="ECO:0000256" key="4">
    <source>
        <dbReference type="ARBA" id="ARBA00022723"/>
    </source>
</evidence>
<evidence type="ECO:0000256" key="12">
    <source>
        <dbReference type="ARBA" id="ARBA00023242"/>
    </source>
</evidence>
<protein>
    <submittedName>
        <fullName evidence="19 20">Zinc finger and SCAN domain-containing protein 21 isoform X1</fullName>
    </submittedName>
</protein>
<dbReference type="OMA" id="WEPLYIQ"/>
<dbReference type="RefSeq" id="XP_039700107.1">
    <property type="nucleotide sequence ID" value="XM_039844173.1"/>
</dbReference>
<dbReference type="Pfam" id="PF13465">
    <property type="entry name" value="zf-H2C2_2"/>
    <property type="match status" value="1"/>
</dbReference>
<evidence type="ECO:0000256" key="1">
    <source>
        <dbReference type="ARBA" id="ARBA00004123"/>
    </source>
</evidence>
<keyword evidence="10" id="KW-0238">DNA-binding</keyword>
<keyword evidence="9" id="KW-0805">Transcription regulation</keyword>
<dbReference type="GeneID" id="105310106"/>
<name>A0A6P6C4T5_PTEVA</name>
<proteinExistence type="inferred from homology"/>
<feature type="region of interest" description="Disordered" evidence="15">
    <location>
        <begin position="195"/>
        <end position="216"/>
    </location>
</feature>
<dbReference type="RefSeq" id="XP_023382339.1">
    <property type="nucleotide sequence ID" value="XM_023526571.1"/>
</dbReference>